<dbReference type="PROSITE" id="PS51257">
    <property type="entry name" value="PROKAR_LIPOPROTEIN"/>
    <property type="match status" value="1"/>
</dbReference>
<dbReference type="PRINTS" id="PR00081">
    <property type="entry name" value="GDHRDH"/>
</dbReference>
<dbReference type="GO" id="GO:0016491">
    <property type="term" value="F:oxidoreductase activity"/>
    <property type="evidence" value="ECO:0007669"/>
    <property type="project" value="UniProtKB-KW"/>
</dbReference>
<dbReference type="GeneID" id="77010549"/>
<proteinExistence type="inferred from homology"/>
<dbReference type="InterPro" id="IPR002347">
    <property type="entry name" value="SDR_fam"/>
</dbReference>
<gene>
    <name evidence="3" type="ORF">DJ90_1164</name>
</gene>
<accession>A0A090Y7G9</accession>
<comment type="caution">
    <text evidence="3">The sequence shown here is derived from an EMBL/GenBank/DDBJ whole genome shotgun (WGS) entry which is preliminary data.</text>
</comment>
<dbReference type="Proteomes" id="UP000029278">
    <property type="component" value="Unassembled WGS sequence"/>
</dbReference>
<dbReference type="PANTHER" id="PTHR24320">
    <property type="entry name" value="RETINOL DEHYDROGENASE"/>
    <property type="match status" value="1"/>
</dbReference>
<dbReference type="Pfam" id="PF00106">
    <property type="entry name" value="adh_short"/>
    <property type="match status" value="1"/>
</dbReference>
<dbReference type="AlphaFoldDB" id="A0A090Y7G9"/>
<dbReference type="InterPro" id="IPR036291">
    <property type="entry name" value="NAD(P)-bd_dom_sf"/>
</dbReference>
<organism evidence="3 4">
    <name type="scientific">Paenibacillus macerans</name>
    <name type="common">Bacillus macerans</name>
    <dbReference type="NCBI Taxonomy" id="44252"/>
    <lineage>
        <taxon>Bacteria</taxon>
        <taxon>Bacillati</taxon>
        <taxon>Bacillota</taxon>
        <taxon>Bacilli</taxon>
        <taxon>Bacillales</taxon>
        <taxon>Paenibacillaceae</taxon>
        <taxon>Paenibacillus</taxon>
    </lineage>
</organism>
<evidence type="ECO:0000313" key="4">
    <source>
        <dbReference type="Proteomes" id="UP000029278"/>
    </source>
</evidence>
<dbReference type="RefSeq" id="WP_051985158.1">
    <property type="nucleotide sequence ID" value="NZ_JAKOBR010000100.1"/>
</dbReference>
<dbReference type="STRING" id="44252.DJ90_1164"/>
<dbReference type="Gene3D" id="3.40.50.720">
    <property type="entry name" value="NAD(P)-binding Rossmann-like Domain"/>
    <property type="match status" value="1"/>
</dbReference>
<evidence type="ECO:0000256" key="1">
    <source>
        <dbReference type="ARBA" id="ARBA00006484"/>
    </source>
</evidence>
<dbReference type="SUPFAM" id="SSF51735">
    <property type="entry name" value="NAD(P)-binding Rossmann-fold domains"/>
    <property type="match status" value="1"/>
</dbReference>
<comment type="similarity">
    <text evidence="1">Belongs to the short-chain dehydrogenases/reductases (SDR) family.</text>
</comment>
<sequence length="324" mass="35922">MLTKMNSSPRTFIITGGNSGLGYACAKHIAKADSNHLVILACRNAAKANEAVQSLTKETNNKNITSLELDLASLESVRNFVSMFSSLNYPPLYALVCNAGLIMVDKTHYTQDGFESTFGINHLGHFLLVNMLLEKMIDSGRIVFVSSGTHDPAQKTIVAAPVYENARLLAYPTEMSSNESMLTVGQRRYSTSKLCNIYCAYELAERIEQQTKKKITVNAFNPGQMAGTGFSRTFPPLMRFVMKHLLPAFALFRPNGNAANKSGEALASLVLNPDLHETTGKYFDGTREIKSSDLSYNRDNRKDLWKTSVELTKLNKRETILSLD</sequence>
<dbReference type="EMBL" id="JMQA01000047">
    <property type="protein sequence ID" value="KFM94409.1"/>
    <property type="molecule type" value="Genomic_DNA"/>
</dbReference>
<dbReference type="OrthoDB" id="9809821at2"/>
<evidence type="ECO:0000313" key="3">
    <source>
        <dbReference type="EMBL" id="KFM94409.1"/>
    </source>
</evidence>
<dbReference type="PANTHER" id="PTHR24320:SF152">
    <property type="entry name" value="SHORT-CHAIN DEHYDROGENASE_REDUCTASE FAMILY PROTEIN"/>
    <property type="match status" value="1"/>
</dbReference>
<evidence type="ECO:0000256" key="2">
    <source>
        <dbReference type="ARBA" id="ARBA00023002"/>
    </source>
</evidence>
<reference evidence="3 4" key="1">
    <citation type="submission" date="2014-04" db="EMBL/GenBank/DDBJ databases">
        <authorList>
            <person name="Bishop-Lilly K.A."/>
            <person name="Broomall S.M."/>
            <person name="Chain P.S."/>
            <person name="Chertkov O."/>
            <person name="Coyne S.R."/>
            <person name="Daligault H.E."/>
            <person name="Davenport K.W."/>
            <person name="Erkkila T."/>
            <person name="Frey K.G."/>
            <person name="Gibbons H.S."/>
            <person name="Gu W."/>
            <person name="Jaissle J."/>
            <person name="Johnson S.L."/>
            <person name="Koroleva G.I."/>
            <person name="Ladner J.T."/>
            <person name="Lo C.-C."/>
            <person name="Minogue T.D."/>
            <person name="Munk C."/>
            <person name="Palacios G.F."/>
            <person name="Redden C.L."/>
            <person name="Rosenzweig C.N."/>
            <person name="Scholz M.B."/>
            <person name="Teshima H."/>
            <person name="Xu Y."/>
        </authorList>
    </citation>
    <scope>NUCLEOTIDE SEQUENCE [LARGE SCALE GENOMIC DNA]</scope>
    <source>
        <strain evidence="3 4">8244</strain>
    </source>
</reference>
<protein>
    <submittedName>
        <fullName evidence="3">Short chain dehydrogenase family protein</fullName>
    </submittedName>
</protein>
<keyword evidence="4" id="KW-1185">Reference proteome</keyword>
<keyword evidence="2" id="KW-0560">Oxidoreductase</keyword>
<dbReference type="HOGENOM" id="CLU_010194_44_3_9"/>
<name>A0A090Y7G9_PAEMA</name>
<dbReference type="PATRIC" id="fig|44252.3.peg.5450"/>